<reference evidence="7 9" key="1">
    <citation type="journal article" date="2010" name="Stand. Genomic Sci.">
        <title>Complete genome sequence of Meiothermus ruber type strain (21).</title>
        <authorList>
            <person name="Tindall B.J."/>
            <person name="Sikorski J."/>
            <person name="Lucas S."/>
            <person name="Goltsman E."/>
            <person name="Copeland A."/>
            <person name="Glavina Del Rio T."/>
            <person name="Nolan M."/>
            <person name="Tice H."/>
            <person name="Cheng J.F."/>
            <person name="Han C."/>
            <person name="Pitluck S."/>
            <person name="Liolios K."/>
            <person name="Ivanova N."/>
            <person name="Mavromatis K."/>
            <person name="Ovchinnikova G."/>
            <person name="Pati A."/>
            <person name="Fahnrich R."/>
            <person name="Goodwin L."/>
            <person name="Chen A."/>
            <person name="Palaniappan K."/>
            <person name="Land M."/>
            <person name="Hauser L."/>
            <person name="Chang Y.J."/>
            <person name="Jeffries C.D."/>
            <person name="Rohde M."/>
            <person name="Goker M."/>
            <person name="Woyke T."/>
            <person name="Bristow J."/>
            <person name="Eisen J.A."/>
            <person name="Markowitz V."/>
            <person name="Hugenholtz P."/>
            <person name="Kyrpides N.C."/>
            <person name="Klenk H.P."/>
            <person name="Lapidus A."/>
        </authorList>
    </citation>
    <scope>NUCLEOTIDE SEQUENCE [LARGE SCALE GENOMIC DNA]</scope>
    <source>
        <strain evidence="9">ATCC 35948 / DSM 1279 / VKM B-1258 / 21</strain>
        <strain evidence="7">DSM 1279</strain>
    </source>
</reference>
<feature type="domain" description="FAD-binding PCMH-type" evidence="6">
    <location>
        <begin position="29"/>
        <end position="201"/>
    </location>
</feature>
<evidence type="ECO:0000313" key="10">
    <source>
        <dbReference type="Proteomes" id="UP000013026"/>
    </source>
</evidence>
<dbReference type="eggNOG" id="COG0277">
    <property type="taxonomic scope" value="Bacteria"/>
</dbReference>
<dbReference type="KEGG" id="mrb:Mrub_2543"/>
<dbReference type="Gene3D" id="3.30.43.10">
    <property type="entry name" value="Uridine Diphospho-n-acetylenolpyruvylglucosamine Reductase, domain 2"/>
    <property type="match status" value="1"/>
</dbReference>
<dbReference type="EMBL" id="CP005385">
    <property type="protein sequence ID" value="AGK05257.1"/>
    <property type="molecule type" value="Genomic_DNA"/>
</dbReference>
<reference evidence="8 10" key="3">
    <citation type="submission" date="2013-04" db="EMBL/GenBank/DDBJ databases">
        <authorList>
            <person name="Chin J."/>
            <person name="Alexander D.H."/>
            <person name="Marks P."/>
            <person name="Korlach J."/>
            <person name="Clum A."/>
            <person name="Copeland A."/>
        </authorList>
    </citation>
    <scope>NUCLEOTIDE SEQUENCE [LARGE SCALE GENOMIC DNA]</scope>
    <source>
        <strain evidence="10">ATCC 35948 / DSM 1279 / VKM B-1258 / 21</strain>
        <strain evidence="8">DSM 1279</strain>
    </source>
</reference>
<dbReference type="Gene3D" id="3.40.462.20">
    <property type="match status" value="1"/>
</dbReference>
<evidence type="ECO:0000313" key="9">
    <source>
        <dbReference type="Proteomes" id="UP000006655"/>
    </source>
</evidence>
<dbReference type="EMBL" id="CP001743">
    <property type="protein sequence ID" value="ADD29293.1"/>
    <property type="molecule type" value="Genomic_DNA"/>
</dbReference>
<dbReference type="PATRIC" id="fig|504728.9.peg.2025"/>
<comment type="similarity">
    <text evidence="2">Belongs to the oxygen-dependent FAD-linked oxidoreductase family.</text>
</comment>
<evidence type="ECO:0000313" key="8">
    <source>
        <dbReference type="EMBL" id="AGK05257.1"/>
    </source>
</evidence>
<dbReference type="OrthoDB" id="545125at2"/>
<keyword evidence="3" id="KW-0285">Flavoprotein</keyword>
<proteinExistence type="inferred from homology"/>
<evidence type="ECO:0000256" key="2">
    <source>
        <dbReference type="ARBA" id="ARBA00005466"/>
    </source>
</evidence>
<dbReference type="KEGG" id="mre:K649_09825"/>
<dbReference type="InterPro" id="IPR006093">
    <property type="entry name" value="Oxy_OxRdtase_FAD_BS"/>
</dbReference>
<dbReference type="RefSeq" id="WP_013014791.1">
    <property type="nucleotide sequence ID" value="NC_013946.1"/>
</dbReference>
<keyword evidence="5" id="KW-0560">Oxidoreductase</keyword>
<dbReference type="InterPro" id="IPR006094">
    <property type="entry name" value="Oxid_FAD_bind_N"/>
</dbReference>
<dbReference type="InterPro" id="IPR016169">
    <property type="entry name" value="FAD-bd_PCMH_sub2"/>
</dbReference>
<reference evidence="8" key="2">
    <citation type="submission" date="2013-04" db="EMBL/GenBank/DDBJ databases">
        <title>Non-Hybrid, Finished Microbial Genome Assemblies from Long-Read SMRT Sequencing Data.</title>
        <authorList>
            <person name="Klammer A."/>
            <person name="Drake J."/>
            <person name="Heiner C."/>
            <person name="Clum A."/>
            <person name="Copeland A."/>
            <person name="Huddleston J."/>
            <person name="Eichler E."/>
            <person name="Turner S.W."/>
        </authorList>
    </citation>
    <scope>NUCLEOTIDE SEQUENCE</scope>
    <source>
        <strain evidence="8">DSM 1279</strain>
    </source>
</reference>
<protein>
    <submittedName>
        <fullName evidence="7">FAD linked oxidase domain protein</fullName>
    </submittedName>
    <submittedName>
        <fullName evidence="8">FAD linked oxidase domain-containing protein</fullName>
    </submittedName>
</protein>
<dbReference type="Gene3D" id="3.30.465.10">
    <property type="match status" value="1"/>
</dbReference>
<dbReference type="PROSITE" id="PS00862">
    <property type="entry name" value="OX2_COVAL_FAD"/>
    <property type="match status" value="1"/>
</dbReference>
<dbReference type="AlphaFoldDB" id="D3PMI7"/>
<dbReference type="InterPro" id="IPR016167">
    <property type="entry name" value="FAD-bd_PCMH_sub1"/>
</dbReference>
<name>D3PMI7_MEIRD</name>
<evidence type="ECO:0000313" key="7">
    <source>
        <dbReference type="EMBL" id="ADD29293.1"/>
    </source>
</evidence>
<dbReference type="GO" id="GO:0016491">
    <property type="term" value="F:oxidoreductase activity"/>
    <property type="evidence" value="ECO:0007669"/>
    <property type="project" value="UniProtKB-KW"/>
</dbReference>
<dbReference type="PANTHER" id="PTHR42973:SF39">
    <property type="entry name" value="FAD-BINDING PCMH-TYPE DOMAIN-CONTAINING PROTEIN"/>
    <property type="match status" value="1"/>
</dbReference>
<dbReference type="STRING" id="504728.K649_09825"/>
<dbReference type="GO" id="GO:0071949">
    <property type="term" value="F:FAD binding"/>
    <property type="evidence" value="ECO:0007669"/>
    <property type="project" value="InterPro"/>
</dbReference>
<gene>
    <name evidence="7" type="ordered locus">Mrub_2543</name>
    <name evidence="8" type="ORF">K649_09825</name>
</gene>
<evidence type="ECO:0000256" key="3">
    <source>
        <dbReference type="ARBA" id="ARBA00022630"/>
    </source>
</evidence>
<dbReference type="InterPro" id="IPR016166">
    <property type="entry name" value="FAD-bd_PCMH"/>
</dbReference>
<dbReference type="Proteomes" id="UP000013026">
    <property type="component" value="Chromosome"/>
</dbReference>
<evidence type="ECO:0000256" key="1">
    <source>
        <dbReference type="ARBA" id="ARBA00001974"/>
    </source>
</evidence>
<dbReference type="Pfam" id="PF01565">
    <property type="entry name" value="FAD_binding_4"/>
    <property type="match status" value="1"/>
</dbReference>
<dbReference type="PANTHER" id="PTHR42973">
    <property type="entry name" value="BINDING OXIDOREDUCTASE, PUTATIVE (AFU_ORTHOLOGUE AFUA_1G17690)-RELATED"/>
    <property type="match status" value="1"/>
</dbReference>
<evidence type="ECO:0000256" key="4">
    <source>
        <dbReference type="ARBA" id="ARBA00022827"/>
    </source>
</evidence>
<sequence length="456" mass="50769">MKFKGEIFWQGDAGYEEARVGRIFNGRRPARYPKAVLFAEDEQDVVAAVRLAKEQGLKVAVRSGGHSWAAWGLRDQAILLDLSRMQTMAYDEATGIVQVSPAVKGGQTLAPYLEARGRMFHGGHCPTVGLGGFLLQGGMGWNCRGWGWAAEAIVAMDVVTAQGELVRADAQHNPDLFWAARGAGPGFFGVVTRFYLQTRPLPKALTQSTQIYPLDCWQEVLTWLQETHAAVDTRVELVALSLVPPGMDRHALVVHGLAMVDTPEEGREALALLETCPVLERALVHQVAQPTSFAQERQEQLRQNPEGCRYAVDNAWLQGSPAEVVPRLHEAFTQPPTAKTFTLWFSMAPLRPLPDMALSLQSEIYLAIYTIWEDEADDARCRSWLARQMATLEPVTLGQYLGDSDFTTRSLKFMSDANWARLQAIRAQRDPEGLFVSYLTSNPLTLNQNPWEVHRV</sequence>
<keyword evidence="4" id="KW-0274">FAD</keyword>
<keyword evidence="9" id="KW-1185">Reference proteome</keyword>
<dbReference type="SUPFAM" id="SSF56176">
    <property type="entry name" value="FAD-binding/transporter-associated domain-like"/>
    <property type="match status" value="1"/>
</dbReference>
<organism evidence="8 10">
    <name type="scientific">Meiothermus ruber (strain ATCC 35948 / DSM 1279 / VKM B-1258 / 21)</name>
    <name type="common">Thermus ruber</name>
    <dbReference type="NCBI Taxonomy" id="504728"/>
    <lineage>
        <taxon>Bacteria</taxon>
        <taxon>Thermotogati</taxon>
        <taxon>Deinococcota</taxon>
        <taxon>Deinococci</taxon>
        <taxon>Thermales</taxon>
        <taxon>Thermaceae</taxon>
        <taxon>Meiothermus</taxon>
    </lineage>
</organism>
<dbReference type="InterPro" id="IPR050416">
    <property type="entry name" value="FAD-linked_Oxidoreductase"/>
</dbReference>
<evidence type="ECO:0000256" key="5">
    <source>
        <dbReference type="ARBA" id="ARBA00023002"/>
    </source>
</evidence>
<dbReference type="PROSITE" id="PS51387">
    <property type="entry name" value="FAD_PCMH"/>
    <property type="match status" value="1"/>
</dbReference>
<dbReference type="Proteomes" id="UP000006655">
    <property type="component" value="Chromosome"/>
</dbReference>
<accession>D3PMI7</accession>
<dbReference type="InterPro" id="IPR036318">
    <property type="entry name" value="FAD-bd_PCMH-like_sf"/>
</dbReference>
<comment type="cofactor">
    <cofactor evidence="1">
        <name>FAD</name>
        <dbReference type="ChEBI" id="CHEBI:57692"/>
    </cofactor>
</comment>
<evidence type="ECO:0000259" key="6">
    <source>
        <dbReference type="PROSITE" id="PS51387"/>
    </source>
</evidence>